<evidence type="ECO:0000256" key="1">
    <source>
        <dbReference type="ARBA" id="ARBA00023015"/>
    </source>
</evidence>
<dbReference type="InterPro" id="IPR018062">
    <property type="entry name" value="HTH_AraC-typ_CS"/>
</dbReference>
<reference evidence="5" key="1">
    <citation type="submission" date="2020-08" db="EMBL/GenBank/DDBJ databases">
        <title>Genome public.</title>
        <authorList>
            <person name="Liu C."/>
            <person name="Sun Q."/>
        </authorList>
    </citation>
    <scope>NUCLEOTIDE SEQUENCE</scope>
    <source>
        <strain evidence="5">NSJ-50</strain>
    </source>
</reference>
<dbReference type="AlphaFoldDB" id="A0A926IRK3"/>
<keyword evidence="1" id="KW-0805">Transcription regulation</keyword>
<accession>A0A926IRK3</accession>
<evidence type="ECO:0000313" key="5">
    <source>
        <dbReference type="EMBL" id="MBC8595484.1"/>
    </source>
</evidence>
<dbReference type="PROSITE" id="PS01124">
    <property type="entry name" value="HTH_ARAC_FAMILY_2"/>
    <property type="match status" value="1"/>
</dbReference>
<name>A0A926IRK3_9FIRM</name>
<dbReference type="InterPro" id="IPR009057">
    <property type="entry name" value="Homeodomain-like_sf"/>
</dbReference>
<evidence type="ECO:0000259" key="4">
    <source>
        <dbReference type="PROSITE" id="PS01124"/>
    </source>
</evidence>
<gene>
    <name evidence="5" type="ORF">H8706_01185</name>
</gene>
<dbReference type="RefSeq" id="WP_178348125.1">
    <property type="nucleotide sequence ID" value="NZ_JACRTE010000001.1"/>
</dbReference>
<dbReference type="GO" id="GO:0003700">
    <property type="term" value="F:DNA-binding transcription factor activity"/>
    <property type="evidence" value="ECO:0007669"/>
    <property type="project" value="InterPro"/>
</dbReference>
<dbReference type="EMBL" id="JACRTE010000001">
    <property type="protein sequence ID" value="MBC8595484.1"/>
    <property type="molecule type" value="Genomic_DNA"/>
</dbReference>
<dbReference type="InterPro" id="IPR018060">
    <property type="entry name" value="HTH_AraC"/>
</dbReference>
<dbReference type="PANTHER" id="PTHR43280:SF28">
    <property type="entry name" value="HTH-TYPE TRANSCRIPTIONAL ACTIVATOR RHAS"/>
    <property type="match status" value="1"/>
</dbReference>
<dbReference type="PROSITE" id="PS00041">
    <property type="entry name" value="HTH_ARAC_FAMILY_1"/>
    <property type="match status" value="1"/>
</dbReference>
<evidence type="ECO:0000256" key="3">
    <source>
        <dbReference type="ARBA" id="ARBA00023163"/>
    </source>
</evidence>
<dbReference type="Gene3D" id="1.10.10.60">
    <property type="entry name" value="Homeodomain-like"/>
    <property type="match status" value="2"/>
</dbReference>
<evidence type="ECO:0000313" key="6">
    <source>
        <dbReference type="Proteomes" id="UP000647416"/>
    </source>
</evidence>
<keyword evidence="2" id="KW-0238">DNA-binding</keyword>
<dbReference type="PANTHER" id="PTHR43280">
    <property type="entry name" value="ARAC-FAMILY TRANSCRIPTIONAL REGULATOR"/>
    <property type="match status" value="1"/>
</dbReference>
<dbReference type="SUPFAM" id="SSF46689">
    <property type="entry name" value="Homeodomain-like"/>
    <property type="match status" value="2"/>
</dbReference>
<evidence type="ECO:0000256" key="2">
    <source>
        <dbReference type="ARBA" id="ARBA00023125"/>
    </source>
</evidence>
<dbReference type="SMART" id="SM00342">
    <property type="entry name" value="HTH_ARAC"/>
    <property type="match status" value="1"/>
</dbReference>
<feature type="domain" description="HTH araC/xylS-type" evidence="4">
    <location>
        <begin position="175"/>
        <end position="273"/>
    </location>
</feature>
<keyword evidence="3" id="KW-0804">Transcription</keyword>
<dbReference type="GO" id="GO:0043565">
    <property type="term" value="F:sequence-specific DNA binding"/>
    <property type="evidence" value="ECO:0007669"/>
    <property type="project" value="InterPro"/>
</dbReference>
<proteinExistence type="predicted"/>
<organism evidence="5 6">
    <name type="scientific">Qingrenia yutianensis</name>
    <dbReference type="NCBI Taxonomy" id="2763676"/>
    <lineage>
        <taxon>Bacteria</taxon>
        <taxon>Bacillati</taxon>
        <taxon>Bacillota</taxon>
        <taxon>Clostridia</taxon>
        <taxon>Eubacteriales</taxon>
        <taxon>Oscillospiraceae</taxon>
        <taxon>Qingrenia</taxon>
    </lineage>
</organism>
<dbReference type="Proteomes" id="UP000647416">
    <property type="component" value="Unassembled WGS sequence"/>
</dbReference>
<comment type="caution">
    <text evidence="5">The sequence shown here is derived from an EMBL/GenBank/DDBJ whole genome shotgun (WGS) entry which is preliminary data.</text>
</comment>
<dbReference type="Pfam" id="PF12833">
    <property type="entry name" value="HTH_18"/>
    <property type="match status" value="1"/>
</dbReference>
<sequence>MYEKKLEDIVYENFNITACLVHGQVRQGEGAFFSTVGKPRRINGFFYFYDCDGEYTLKNGEKKYAKRGDVVFLPPFCEYDSQFYGHGKKQVDCILVNLLFSDKDGKEFYLSDNLEVFTPKDSEFIKKEFCDILNIYSRPIKNTAEMKAISYKILSYFATVNKETVLDVSRYRYIANGIKYLETDIKQEKSIEEVAKMCNVSSAYFRRLFKEYSGLSPIQFRIRKKLDMAKDMLVSGTMSIVEISDYLGFENVTYFTRLFKEYEKISPAKYRNYSK</sequence>
<protein>
    <submittedName>
        <fullName evidence="5">Helix-turn-helix transcriptional regulator</fullName>
    </submittedName>
</protein>
<keyword evidence="6" id="KW-1185">Reference proteome</keyword>